<dbReference type="EMBL" id="EQ979053">
    <property type="protein sequence ID" value="EEF25725.1"/>
    <property type="molecule type" value="Genomic_DNA"/>
</dbReference>
<dbReference type="Proteomes" id="UP000008311">
    <property type="component" value="Unassembled WGS sequence"/>
</dbReference>
<name>B9TEI9_RICCO</name>
<protein>
    <submittedName>
        <fullName evidence="2">Uncharacterized protein</fullName>
    </submittedName>
</protein>
<feature type="non-terminal residue" evidence="2">
    <location>
        <position position="372"/>
    </location>
</feature>
<feature type="region of interest" description="Disordered" evidence="1">
    <location>
        <begin position="243"/>
        <end position="265"/>
    </location>
</feature>
<proteinExistence type="predicted"/>
<reference evidence="3" key="1">
    <citation type="journal article" date="2010" name="Nat. Biotechnol.">
        <title>Draft genome sequence of the oilseed species Ricinus communis.</title>
        <authorList>
            <person name="Chan A.P."/>
            <person name="Crabtree J."/>
            <person name="Zhao Q."/>
            <person name="Lorenzi H."/>
            <person name="Orvis J."/>
            <person name="Puiu D."/>
            <person name="Melake-Berhan A."/>
            <person name="Jones K.M."/>
            <person name="Redman J."/>
            <person name="Chen G."/>
            <person name="Cahoon E.B."/>
            <person name="Gedil M."/>
            <person name="Stanke M."/>
            <person name="Haas B.J."/>
            <person name="Wortman J.R."/>
            <person name="Fraser-Liggett C.M."/>
            <person name="Ravel J."/>
            <person name="Rabinowicz P.D."/>
        </authorList>
    </citation>
    <scope>NUCLEOTIDE SEQUENCE [LARGE SCALE GENOMIC DNA]</scope>
    <source>
        <strain evidence="3">cv. Hale</strain>
    </source>
</reference>
<gene>
    <name evidence="2" type="ORF">RCOM_1888480</name>
</gene>
<organism evidence="2 3">
    <name type="scientific">Ricinus communis</name>
    <name type="common">Castor bean</name>
    <dbReference type="NCBI Taxonomy" id="3988"/>
    <lineage>
        <taxon>Eukaryota</taxon>
        <taxon>Viridiplantae</taxon>
        <taxon>Streptophyta</taxon>
        <taxon>Embryophyta</taxon>
        <taxon>Tracheophyta</taxon>
        <taxon>Spermatophyta</taxon>
        <taxon>Magnoliopsida</taxon>
        <taxon>eudicotyledons</taxon>
        <taxon>Gunneridae</taxon>
        <taxon>Pentapetalae</taxon>
        <taxon>rosids</taxon>
        <taxon>fabids</taxon>
        <taxon>Malpighiales</taxon>
        <taxon>Euphorbiaceae</taxon>
        <taxon>Acalyphoideae</taxon>
        <taxon>Acalypheae</taxon>
        <taxon>Ricinus</taxon>
    </lineage>
</organism>
<keyword evidence="3" id="KW-1185">Reference proteome</keyword>
<dbReference type="AlphaFoldDB" id="B9TEI9"/>
<sequence>MSLILCMNVAFRPAQWRIRKGRMQTSLLSEAEGEAGGEAVDRAARRRFGTLEHQPGGRAALRQMGISHHQHQRARHVIGIAKAIADRIAVGRAAGVAAVGRAHIAFRRDGNDRTDQLDRLAVAIQRQAVRAQRRIGTAAPDIRQVRLDRAARIFGADGRLGDGLGGLDRARTGGTAGFDDQHAGEERSGSIFQRGLGQRRLHLRAFVQAVRQLRLQAVAARRNIVDAVFRPEGRIDHEARRNTVAGSGARQRIAQGGQHAPRIHRRQQHRVEGPEEGVGRPLQASQAHRAQGAAFELDVGLAAEHPVRVAVGGAGRAGVQVHACLEPRIDAQALAQVFAGQEAQPGPRAAGMQCILGLVARPVVHKCQIGNA</sequence>
<evidence type="ECO:0000256" key="1">
    <source>
        <dbReference type="SAM" id="MobiDB-lite"/>
    </source>
</evidence>
<evidence type="ECO:0000313" key="2">
    <source>
        <dbReference type="EMBL" id="EEF25725.1"/>
    </source>
</evidence>
<evidence type="ECO:0000313" key="3">
    <source>
        <dbReference type="Proteomes" id="UP000008311"/>
    </source>
</evidence>
<dbReference type="InParanoid" id="B9TEI9"/>
<accession>B9TEI9</accession>